<dbReference type="InterPro" id="IPR002514">
    <property type="entry name" value="Transposase_8"/>
</dbReference>
<organism evidence="1">
    <name type="scientific">Bradyrhizobium septentrionale</name>
    <dbReference type="NCBI Taxonomy" id="1404411"/>
    <lineage>
        <taxon>Bacteria</taxon>
        <taxon>Pseudomonadati</taxon>
        <taxon>Pseudomonadota</taxon>
        <taxon>Alphaproteobacteria</taxon>
        <taxon>Hyphomicrobiales</taxon>
        <taxon>Nitrobacteraceae</taxon>
        <taxon>Bradyrhizobium</taxon>
    </lineage>
</organism>
<comment type="caution">
    <text evidence="1">The sequence shown here is derived from an EMBL/GenBank/DDBJ whole genome shotgun (WGS) entry which is preliminary data.</text>
</comment>
<dbReference type="EMBL" id="JAAOLE020000001">
    <property type="protein sequence ID" value="NVI48215.1"/>
    <property type="molecule type" value="Genomic_DNA"/>
</dbReference>
<reference evidence="1" key="1">
    <citation type="submission" date="2020-06" db="EMBL/GenBank/DDBJ databases">
        <title>Whole Genome Sequence of Bradyrhizobium sp. Strain 1S1.</title>
        <authorList>
            <person name="Bromfield E.S.P."/>
            <person name="Cloutier S."/>
        </authorList>
    </citation>
    <scope>NUCLEOTIDE SEQUENCE [LARGE SCALE GENOMIC DNA]</scope>
    <source>
        <strain evidence="1">1S1</strain>
    </source>
</reference>
<dbReference type="SUPFAM" id="SSF48295">
    <property type="entry name" value="TrpR-like"/>
    <property type="match status" value="1"/>
</dbReference>
<dbReference type="AlphaFoldDB" id="A0A973W6L1"/>
<evidence type="ECO:0000313" key="1">
    <source>
        <dbReference type="EMBL" id="NVI48215.1"/>
    </source>
</evidence>
<protein>
    <submittedName>
        <fullName evidence="1">Transposase</fullName>
    </submittedName>
</protein>
<dbReference type="GO" id="GO:0043565">
    <property type="term" value="F:sequence-specific DNA binding"/>
    <property type="evidence" value="ECO:0007669"/>
    <property type="project" value="InterPro"/>
</dbReference>
<dbReference type="GO" id="GO:0004803">
    <property type="term" value="F:transposase activity"/>
    <property type="evidence" value="ECO:0007669"/>
    <property type="project" value="InterPro"/>
</dbReference>
<dbReference type="Pfam" id="PF01527">
    <property type="entry name" value="HTH_Tnp_1"/>
    <property type="match status" value="1"/>
</dbReference>
<dbReference type="InterPro" id="IPR010921">
    <property type="entry name" value="Trp_repressor/repl_initiator"/>
</dbReference>
<dbReference type="GO" id="GO:0006313">
    <property type="term" value="P:DNA transposition"/>
    <property type="evidence" value="ECO:0007669"/>
    <property type="project" value="InterPro"/>
</dbReference>
<proteinExistence type="predicted"/>
<gene>
    <name evidence="1" type="ORF">HAP48_035975</name>
</gene>
<accession>A0A973W6L1</accession>
<sequence length="76" mass="8720">MSISYVARRHGLSPSMVFRWRRLMSEGGKEAVRADEDVVAASEVRRLEERFETSNACSAARPWRSRSSRRLLTLHG</sequence>
<name>A0A973W6L1_9BRAD</name>